<sequence length="49" mass="5830">MMTEKEKSLQGYMYNPMEEGLVQDRNIAKDLYFEYNHTLPSTMRNGQIL</sequence>
<dbReference type="Proteomes" id="UP000266177">
    <property type="component" value="Unassembled WGS sequence"/>
</dbReference>
<comment type="caution">
    <text evidence="4">The sequence shown here is derived from an EMBL/GenBank/DDBJ whole genome shotgun (WGS) entry which is preliminary data.</text>
</comment>
<proteinExistence type="inferred from homology"/>
<dbReference type="OrthoDB" id="9812571at2"/>
<evidence type="ECO:0000256" key="1">
    <source>
        <dbReference type="ARBA" id="ARBA00007274"/>
    </source>
</evidence>
<evidence type="ECO:0000313" key="4">
    <source>
        <dbReference type="EMBL" id="RJG25211.1"/>
    </source>
</evidence>
<dbReference type="AlphaFoldDB" id="A0A3A3GL03"/>
<organism evidence="4 5">
    <name type="scientific">Paenibacillus thiaminolyticus</name>
    <name type="common">Bacillus thiaminolyticus</name>
    <dbReference type="NCBI Taxonomy" id="49283"/>
    <lineage>
        <taxon>Bacteria</taxon>
        <taxon>Bacillati</taxon>
        <taxon>Bacillota</taxon>
        <taxon>Bacilli</taxon>
        <taxon>Bacillales</taxon>
        <taxon>Paenibacillaceae</taxon>
        <taxon>Paenibacillus</taxon>
    </lineage>
</organism>
<dbReference type="EMBL" id="QYZD01000004">
    <property type="protein sequence ID" value="RJG25211.1"/>
    <property type="molecule type" value="Genomic_DNA"/>
</dbReference>
<feature type="domain" description="Maltose/galactoside acetyltransferase" evidence="3">
    <location>
        <begin position="7"/>
        <end position="41"/>
    </location>
</feature>
<accession>A0A3A3GL03</accession>
<comment type="similarity">
    <text evidence="1">Belongs to the transferase hexapeptide repeat family.</text>
</comment>
<dbReference type="InterPro" id="IPR024688">
    <property type="entry name" value="Mac_dom"/>
</dbReference>
<dbReference type="Pfam" id="PF12464">
    <property type="entry name" value="Mac"/>
    <property type="match status" value="1"/>
</dbReference>
<reference evidence="4 5" key="1">
    <citation type="submission" date="2018-09" db="EMBL/GenBank/DDBJ databases">
        <title>Paenibacillus SK2017-BO5.</title>
        <authorList>
            <person name="Piskunova J.V."/>
            <person name="Dubiley S.A."/>
            <person name="Severinov K.V."/>
        </authorList>
    </citation>
    <scope>NUCLEOTIDE SEQUENCE [LARGE SCALE GENOMIC DNA]</scope>
    <source>
        <strain evidence="4 5">BO5</strain>
    </source>
</reference>
<evidence type="ECO:0000256" key="2">
    <source>
        <dbReference type="ARBA" id="ARBA00022679"/>
    </source>
</evidence>
<protein>
    <recommendedName>
        <fullName evidence="3">Maltose/galactoside acetyltransferase domain-containing protein</fullName>
    </recommendedName>
</protein>
<name>A0A3A3GL03_PANTH</name>
<evidence type="ECO:0000313" key="5">
    <source>
        <dbReference type="Proteomes" id="UP000266177"/>
    </source>
</evidence>
<gene>
    <name evidence="4" type="ORF">DQX05_07075</name>
</gene>
<dbReference type="GO" id="GO:0016407">
    <property type="term" value="F:acetyltransferase activity"/>
    <property type="evidence" value="ECO:0007669"/>
    <property type="project" value="InterPro"/>
</dbReference>
<evidence type="ECO:0000259" key="3">
    <source>
        <dbReference type="Pfam" id="PF12464"/>
    </source>
</evidence>
<keyword evidence="2" id="KW-0808">Transferase</keyword>